<sequence>MNCLDELKKDIIDIRRSLHQIPEEGFKEVKTSSFIKEKLKNLGFTIENVAQTGILAFRKGDSEKGTIAFRADMDGLNVEEKTGVDYASKEKGMMHACGHDGHMAILLGLALYLSKIEKLKRNILLVFQPAEEGPGGAKVIVENKILEKYNVEAIFGLHIYPNLPEGKIGVKPGPMMAQTGELDIKIKAKSGHGAMPHTTIDGIYVATQLVNSYQSIVSRNIEPIEGAVLSIGKIQGGKARNVIAEEIELEGIIRAFDESVYKKIKKRIYEINSGLEKMYGVNIDVEIRDMYPSVVNDIELYKALKGTVEDSKLVEIKPMMIAEDFAYYQKEVPGLFFMLGSRNEKLGFTYPLHSNKFNFNEDILISGVEIYINICKKFKVF</sequence>
<dbReference type="InterPro" id="IPR011650">
    <property type="entry name" value="Peptidase_M20_dimer"/>
</dbReference>
<evidence type="ECO:0000256" key="1">
    <source>
        <dbReference type="ARBA" id="ARBA00022801"/>
    </source>
</evidence>
<dbReference type="GO" id="GO:0046872">
    <property type="term" value="F:metal ion binding"/>
    <property type="evidence" value="ECO:0007669"/>
    <property type="project" value="UniProtKB-KW"/>
</dbReference>
<feature type="binding site" evidence="2">
    <location>
        <position position="158"/>
    </location>
    <ligand>
        <name>Mn(2+)</name>
        <dbReference type="ChEBI" id="CHEBI:29035"/>
        <label>2</label>
    </ligand>
</feature>
<dbReference type="RefSeq" id="WP_120168481.1">
    <property type="nucleotide sequence ID" value="NZ_MCIB01000011.1"/>
</dbReference>
<keyword evidence="2" id="KW-0464">Manganese</keyword>
<dbReference type="SUPFAM" id="SSF53187">
    <property type="entry name" value="Zn-dependent exopeptidases"/>
    <property type="match status" value="1"/>
</dbReference>
<dbReference type="Gene3D" id="3.40.630.10">
    <property type="entry name" value="Zn peptidases"/>
    <property type="match status" value="1"/>
</dbReference>
<feature type="binding site" evidence="2">
    <location>
        <position position="132"/>
    </location>
    <ligand>
        <name>Mn(2+)</name>
        <dbReference type="ChEBI" id="CHEBI:29035"/>
        <label>2</label>
    </ligand>
</feature>
<dbReference type="PANTHER" id="PTHR11014:SF63">
    <property type="entry name" value="METALLOPEPTIDASE, PUTATIVE (AFU_ORTHOLOGUE AFUA_6G09600)-RELATED"/>
    <property type="match status" value="1"/>
</dbReference>
<keyword evidence="1 4" id="KW-0378">Hydrolase</keyword>
<organism evidence="4 5">
    <name type="scientific">Thermohalobacter berrensis</name>
    <dbReference type="NCBI Taxonomy" id="99594"/>
    <lineage>
        <taxon>Bacteria</taxon>
        <taxon>Bacillati</taxon>
        <taxon>Bacillota</taxon>
        <taxon>Tissierellia</taxon>
        <taxon>Tissierellales</taxon>
        <taxon>Thermohalobacteraceae</taxon>
        <taxon>Thermohalobacter</taxon>
    </lineage>
</organism>
<dbReference type="Gene3D" id="3.30.70.360">
    <property type="match status" value="1"/>
</dbReference>
<dbReference type="OrthoDB" id="9776731at2"/>
<feature type="domain" description="Peptidase M20 dimerisation" evidence="3">
    <location>
        <begin position="182"/>
        <end position="271"/>
    </location>
</feature>
<feature type="binding site" evidence="2">
    <location>
        <position position="99"/>
    </location>
    <ligand>
        <name>Mn(2+)</name>
        <dbReference type="ChEBI" id="CHEBI:29035"/>
        <label>2</label>
    </ligand>
</feature>
<dbReference type="InterPro" id="IPR002933">
    <property type="entry name" value="Peptidase_M20"/>
</dbReference>
<dbReference type="InterPro" id="IPR017439">
    <property type="entry name" value="Amidohydrolase"/>
</dbReference>
<protein>
    <submittedName>
        <fullName evidence="4">Amidohydrolase</fullName>
    </submittedName>
</protein>
<dbReference type="FunFam" id="3.30.70.360:FF:000001">
    <property type="entry name" value="N-acetyldiaminopimelate deacetylase"/>
    <property type="match status" value="1"/>
</dbReference>
<evidence type="ECO:0000256" key="2">
    <source>
        <dbReference type="PIRSR" id="PIRSR005962-1"/>
    </source>
</evidence>
<evidence type="ECO:0000313" key="5">
    <source>
        <dbReference type="Proteomes" id="UP000284177"/>
    </source>
</evidence>
<dbReference type="Proteomes" id="UP000284177">
    <property type="component" value="Unassembled WGS sequence"/>
</dbReference>
<feature type="binding site" evidence="2">
    <location>
        <position position="97"/>
    </location>
    <ligand>
        <name>Mn(2+)</name>
        <dbReference type="ChEBI" id="CHEBI:29035"/>
        <label>2</label>
    </ligand>
</feature>
<gene>
    <name evidence="4" type="ORF">BET03_10990</name>
</gene>
<feature type="binding site" evidence="2">
    <location>
        <position position="353"/>
    </location>
    <ligand>
        <name>Mn(2+)</name>
        <dbReference type="ChEBI" id="CHEBI:29035"/>
        <label>2</label>
    </ligand>
</feature>
<dbReference type="Pfam" id="PF01546">
    <property type="entry name" value="Peptidase_M20"/>
    <property type="match status" value="1"/>
</dbReference>
<evidence type="ECO:0000313" key="4">
    <source>
        <dbReference type="EMBL" id="RKD32434.1"/>
    </source>
</evidence>
<dbReference type="GO" id="GO:0019877">
    <property type="term" value="P:diaminopimelate biosynthetic process"/>
    <property type="evidence" value="ECO:0007669"/>
    <property type="project" value="UniProtKB-ARBA"/>
</dbReference>
<keyword evidence="2" id="KW-0479">Metal-binding</keyword>
<dbReference type="SUPFAM" id="SSF55031">
    <property type="entry name" value="Bacterial exopeptidase dimerisation domain"/>
    <property type="match status" value="1"/>
</dbReference>
<dbReference type="PIRSF" id="PIRSF005962">
    <property type="entry name" value="Pept_M20D_amidohydro"/>
    <property type="match status" value="1"/>
</dbReference>
<dbReference type="AlphaFoldDB" id="A0A419T4F2"/>
<name>A0A419T4F2_9FIRM</name>
<dbReference type="InterPro" id="IPR036264">
    <property type="entry name" value="Bact_exopeptidase_dim_dom"/>
</dbReference>
<keyword evidence="5" id="KW-1185">Reference proteome</keyword>
<dbReference type="Pfam" id="PF07687">
    <property type="entry name" value="M20_dimer"/>
    <property type="match status" value="1"/>
</dbReference>
<reference evidence="4 5" key="1">
    <citation type="submission" date="2016-08" db="EMBL/GenBank/DDBJ databases">
        <title>Novel Firmicutes and Novel Genomes.</title>
        <authorList>
            <person name="Poppleton D.I."/>
            <person name="Gribaldo S."/>
        </authorList>
    </citation>
    <scope>NUCLEOTIDE SEQUENCE [LARGE SCALE GENOMIC DNA]</scope>
    <source>
        <strain evidence="4 5">CTT3</strain>
    </source>
</reference>
<comment type="cofactor">
    <cofactor evidence="2">
        <name>Mn(2+)</name>
        <dbReference type="ChEBI" id="CHEBI:29035"/>
    </cofactor>
    <text evidence="2">The Mn(2+) ion enhances activity.</text>
</comment>
<evidence type="ECO:0000259" key="3">
    <source>
        <dbReference type="Pfam" id="PF07687"/>
    </source>
</evidence>
<dbReference type="GO" id="GO:0050118">
    <property type="term" value="F:N-acetyldiaminopimelate deacetylase activity"/>
    <property type="evidence" value="ECO:0007669"/>
    <property type="project" value="UniProtKB-ARBA"/>
</dbReference>
<dbReference type="NCBIfam" id="TIGR01891">
    <property type="entry name" value="amidohydrolases"/>
    <property type="match status" value="1"/>
</dbReference>
<accession>A0A419T4F2</accession>
<proteinExistence type="predicted"/>
<comment type="caution">
    <text evidence="4">The sequence shown here is derived from an EMBL/GenBank/DDBJ whole genome shotgun (WGS) entry which is preliminary data.</text>
</comment>
<dbReference type="EMBL" id="MCIB01000011">
    <property type="protein sequence ID" value="RKD32434.1"/>
    <property type="molecule type" value="Genomic_DNA"/>
</dbReference>
<dbReference type="PANTHER" id="PTHR11014">
    <property type="entry name" value="PEPTIDASE M20 FAMILY MEMBER"/>
    <property type="match status" value="1"/>
</dbReference>